<keyword evidence="2" id="KW-1185">Reference proteome</keyword>
<proteinExistence type="predicted"/>
<evidence type="ECO:0000313" key="2">
    <source>
        <dbReference type="Proteomes" id="UP000694388"/>
    </source>
</evidence>
<dbReference type="Proteomes" id="UP000694388">
    <property type="component" value="Unplaced"/>
</dbReference>
<reference evidence="1" key="1">
    <citation type="submission" date="2025-08" db="UniProtKB">
        <authorList>
            <consortium name="Ensembl"/>
        </authorList>
    </citation>
    <scope>IDENTIFICATION</scope>
</reference>
<evidence type="ECO:0008006" key="3">
    <source>
        <dbReference type="Google" id="ProtNLM"/>
    </source>
</evidence>
<dbReference type="Ensembl" id="ENSEBUT00000009909.1">
    <property type="protein sequence ID" value="ENSEBUP00000009386.1"/>
    <property type="gene ID" value="ENSEBUG00000006048.1"/>
</dbReference>
<dbReference type="GO" id="GO:0005737">
    <property type="term" value="C:cytoplasm"/>
    <property type="evidence" value="ECO:0007669"/>
    <property type="project" value="TreeGrafter"/>
</dbReference>
<reference evidence="1" key="2">
    <citation type="submission" date="2025-09" db="UniProtKB">
        <authorList>
            <consortium name="Ensembl"/>
        </authorList>
    </citation>
    <scope>IDENTIFICATION</scope>
</reference>
<dbReference type="PANTHER" id="PTHR10316">
    <property type="entry name" value="MEMBRANE ASSOCIATED GUANYLATE KINASE-RELATED"/>
    <property type="match status" value="1"/>
</dbReference>
<sequence length="138" mass="14893">MARALRRKAHWSGRVRETEVARGPDGTLPLELHGGAEFGRFILLDGNVLLEANGSAVPGFILHDAWALLQHCGDPIRLRTVKPGTSPHSVRALSRSACLLHLTTARFQATTPGVACVVTRAPLRRTSQVPSLAESELC</sequence>
<name>A0A8C4Q3B0_EPTBU</name>
<dbReference type="SUPFAM" id="SSF50156">
    <property type="entry name" value="PDZ domain-like"/>
    <property type="match status" value="1"/>
</dbReference>
<accession>A0A8C4Q3B0</accession>
<organism evidence="1 2">
    <name type="scientific">Eptatretus burgeri</name>
    <name type="common">Inshore hagfish</name>
    <dbReference type="NCBI Taxonomy" id="7764"/>
    <lineage>
        <taxon>Eukaryota</taxon>
        <taxon>Metazoa</taxon>
        <taxon>Chordata</taxon>
        <taxon>Craniata</taxon>
        <taxon>Vertebrata</taxon>
        <taxon>Cyclostomata</taxon>
        <taxon>Myxini</taxon>
        <taxon>Myxiniformes</taxon>
        <taxon>Myxinidae</taxon>
        <taxon>Eptatretinae</taxon>
        <taxon>Eptatretus</taxon>
    </lineage>
</organism>
<dbReference type="PANTHER" id="PTHR10316:SF40">
    <property type="entry name" value="LD27118P"/>
    <property type="match status" value="1"/>
</dbReference>
<dbReference type="InterPro" id="IPR036034">
    <property type="entry name" value="PDZ_sf"/>
</dbReference>
<dbReference type="AlphaFoldDB" id="A0A8C4Q3B0"/>
<protein>
    <recommendedName>
        <fullName evidence="3">PDZ domain-containing protein</fullName>
    </recommendedName>
</protein>
<evidence type="ECO:0000313" key="1">
    <source>
        <dbReference type="Ensembl" id="ENSEBUP00000009386.1"/>
    </source>
</evidence>
<dbReference type="GO" id="GO:0007165">
    <property type="term" value="P:signal transduction"/>
    <property type="evidence" value="ECO:0007669"/>
    <property type="project" value="TreeGrafter"/>
</dbReference>